<dbReference type="EMBL" id="BJYT01000008">
    <property type="protein sequence ID" value="GEO10028.1"/>
    <property type="molecule type" value="Genomic_DNA"/>
</dbReference>
<gene>
    <name evidence="1" type="ORF">SAE01_25240</name>
</gene>
<proteinExistence type="predicted"/>
<comment type="caution">
    <text evidence="1">The sequence shown here is derived from an EMBL/GenBank/DDBJ whole genome shotgun (WGS) entry which is preliminary data.</text>
</comment>
<dbReference type="Proteomes" id="UP000321513">
    <property type="component" value="Unassembled WGS sequence"/>
</dbReference>
<dbReference type="AlphaFoldDB" id="A0A512BDI4"/>
<keyword evidence="2" id="KW-1185">Reference proteome</keyword>
<organism evidence="1 2">
    <name type="scientific">Segetibacter aerophilus</name>
    <dbReference type="NCBI Taxonomy" id="670293"/>
    <lineage>
        <taxon>Bacteria</taxon>
        <taxon>Pseudomonadati</taxon>
        <taxon>Bacteroidota</taxon>
        <taxon>Chitinophagia</taxon>
        <taxon>Chitinophagales</taxon>
        <taxon>Chitinophagaceae</taxon>
        <taxon>Segetibacter</taxon>
    </lineage>
</organism>
<dbReference type="RefSeq" id="WP_147204140.1">
    <property type="nucleotide sequence ID" value="NZ_BJYT01000008.1"/>
</dbReference>
<evidence type="ECO:0000313" key="2">
    <source>
        <dbReference type="Proteomes" id="UP000321513"/>
    </source>
</evidence>
<protein>
    <submittedName>
        <fullName evidence="1">Uncharacterized protein</fullName>
    </submittedName>
</protein>
<accession>A0A512BDI4</accession>
<name>A0A512BDI4_9BACT</name>
<reference evidence="1 2" key="1">
    <citation type="submission" date="2019-07" db="EMBL/GenBank/DDBJ databases">
        <title>Whole genome shotgun sequence of Segetibacter aerophilus NBRC 106135.</title>
        <authorList>
            <person name="Hosoyama A."/>
            <person name="Uohara A."/>
            <person name="Ohji S."/>
            <person name="Ichikawa N."/>
        </authorList>
    </citation>
    <scope>NUCLEOTIDE SEQUENCE [LARGE SCALE GENOMIC DNA]</scope>
    <source>
        <strain evidence="1 2">NBRC 106135</strain>
    </source>
</reference>
<evidence type="ECO:0000313" key="1">
    <source>
        <dbReference type="EMBL" id="GEO10028.1"/>
    </source>
</evidence>
<sequence>MSSQNSQRKNSLAKVEKVRDLQLIKRQDTFERVWGNIEKILDQFDEDLLRGKEELMLVDNGTINTDYFNWDIKAQKNAG</sequence>